<dbReference type="EMBL" id="JAGSYN010000158">
    <property type="protein sequence ID" value="KAG7662931.1"/>
    <property type="molecule type" value="Genomic_DNA"/>
</dbReference>
<evidence type="ECO:0000313" key="1">
    <source>
        <dbReference type="EMBL" id="KAG7662931.1"/>
    </source>
</evidence>
<dbReference type="Proteomes" id="UP000694255">
    <property type="component" value="Unassembled WGS sequence"/>
</dbReference>
<sequence>MNWAYGDSGIQVLIAKICWLYLFHPLLNITHLIQNLENLHSNIQSGKVDYLEMHMLMNSTNGYSDVTKYEEFLSVLKSVTTEYFSIMKEKECLNNGSNYIIKLYGLGESELSIMIVKRLLKQNGYGLQGGKFTSENVREKDLLKYLLSFNDIPQELSLEDSIKYILILLDHGTSRKLTYVLAKKIEKAIGVINSCNLNEVYRVFNTLNGKVSISMALNYLNYIISYNIMFHTFDKLPSCIEKQFSTSFALPPLSKLYEEAQIEKDPLGKLFDLVNETKVSVVLFQTQFKLLKVFQKFMNQDSKTIEYVNQFSDNKLVQNKLNEKIVLQFMELYISGLISSLLVATKFPISISTYSIQRINESFYQLFNLNFKSININLIWICLINIVNDICYADLRFIQTFIQMFEYQLKKDDSVFKDELIKSGLDFFINTFKPEHKWFANTQTAQDSATEEIKLDDFKFLYSFQISPGTQDYSFDSSTPVKFMNNVRQHSTHVDQFK</sequence>
<dbReference type="OrthoDB" id="4022079at2759"/>
<name>A0A8J5QDJ5_9ASCO</name>
<reference evidence="1 2" key="1">
    <citation type="journal article" date="2021" name="DNA Res.">
        <title>Genome analysis of Candida subhashii reveals its hybrid nature and dual mitochondrial genome conformations.</title>
        <authorList>
            <person name="Mixao V."/>
            <person name="Hegedusova E."/>
            <person name="Saus E."/>
            <person name="Pryszcz L.P."/>
            <person name="Cillingova A."/>
            <person name="Nosek J."/>
            <person name="Gabaldon T."/>
        </authorList>
    </citation>
    <scope>NUCLEOTIDE SEQUENCE [LARGE SCALE GENOMIC DNA]</scope>
    <source>
        <strain evidence="1 2">CBS 10753</strain>
    </source>
</reference>
<gene>
    <name evidence="1" type="ORF">J8A68_003557</name>
</gene>
<keyword evidence="2" id="KW-1185">Reference proteome</keyword>
<protein>
    <submittedName>
        <fullName evidence="1">Uncharacterized protein</fullName>
    </submittedName>
</protein>
<dbReference type="RefSeq" id="XP_049263164.1">
    <property type="nucleotide sequence ID" value="XM_049407426.1"/>
</dbReference>
<dbReference type="GeneID" id="73470357"/>
<dbReference type="AlphaFoldDB" id="A0A8J5QDJ5"/>
<organism evidence="1 2">
    <name type="scientific">[Candida] subhashii</name>
    <dbReference type="NCBI Taxonomy" id="561895"/>
    <lineage>
        <taxon>Eukaryota</taxon>
        <taxon>Fungi</taxon>
        <taxon>Dikarya</taxon>
        <taxon>Ascomycota</taxon>
        <taxon>Saccharomycotina</taxon>
        <taxon>Pichiomycetes</taxon>
        <taxon>Debaryomycetaceae</taxon>
        <taxon>Spathaspora</taxon>
    </lineage>
</organism>
<evidence type="ECO:0000313" key="2">
    <source>
        <dbReference type="Proteomes" id="UP000694255"/>
    </source>
</evidence>
<proteinExistence type="predicted"/>
<accession>A0A8J5QDJ5</accession>
<comment type="caution">
    <text evidence="1">The sequence shown here is derived from an EMBL/GenBank/DDBJ whole genome shotgun (WGS) entry which is preliminary data.</text>
</comment>